<dbReference type="Pfam" id="PF01565">
    <property type="entry name" value="FAD_binding_4"/>
    <property type="match status" value="1"/>
</dbReference>
<dbReference type="PANTHER" id="PTHR11748:SF103">
    <property type="entry name" value="GLYCOLATE OXIDASE SUBUNIT GLCE"/>
    <property type="match status" value="1"/>
</dbReference>
<dbReference type="InterPro" id="IPR004113">
    <property type="entry name" value="FAD-bd_oxidored_4_C"/>
</dbReference>
<dbReference type="PROSITE" id="PS51387">
    <property type="entry name" value="FAD_PCMH"/>
    <property type="match status" value="1"/>
</dbReference>
<dbReference type="SUPFAM" id="SSF56176">
    <property type="entry name" value="FAD-binding/transporter-associated domain-like"/>
    <property type="match status" value="1"/>
</dbReference>
<name>A0A1W1V8A1_9FIRM</name>
<evidence type="ECO:0000256" key="1">
    <source>
        <dbReference type="ARBA" id="ARBA00001974"/>
    </source>
</evidence>
<sequence length="453" mass="49129">MRPTFIKELEDILGPARVRQDMAARQAAALDLEFLPEIVVFPQDSEQVARVVSLAGEEGIPLIPWGAGNQAFRGLLPLRGGIAINLTGLQRVLEFDQDNQTAYVEAGLSLAQLKETFAAGRLFLPLDPVEGETCTLGGCIASNASGPRKLGYGSTKDYLLGLEVVLPTGEIVRTGGKTVKNVQDYDNTRFLAGSWGTLGIITKAMVKLKPLPEKEATMVLGFTTLDEACEAAYTLRQEWGPVALELLDSQSLAALERTGCPLPGQGKERLLVAFAGFTEAVDWQVDQVLMGFKGKAQINIYTGTEAQAVWEARRKVFAAFSGEKGALLGQVSLPFTSTANFICEAGKFIFSQGLKAGMVAHFGNGHVHIFLEHPPAAYLEVREFLSVFEEQAMKEGGLFLVDNVWDLESIRKKVENRGAALLPLLKRIKEALDPKGILAPNSKVIAYALAPQR</sequence>
<evidence type="ECO:0000256" key="3">
    <source>
        <dbReference type="ARBA" id="ARBA00022827"/>
    </source>
</evidence>
<dbReference type="GO" id="GO:0016491">
    <property type="term" value="F:oxidoreductase activity"/>
    <property type="evidence" value="ECO:0007669"/>
    <property type="project" value="UniProtKB-KW"/>
</dbReference>
<dbReference type="RefSeq" id="WP_084663031.1">
    <property type="nucleotide sequence ID" value="NZ_LT838272.1"/>
</dbReference>
<organism evidence="6 7">
    <name type="scientific">Thermanaeromonas toyohensis ToBE</name>
    <dbReference type="NCBI Taxonomy" id="698762"/>
    <lineage>
        <taxon>Bacteria</taxon>
        <taxon>Bacillati</taxon>
        <taxon>Bacillota</taxon>
        <taxon>Clostridia</taxon>
        <taxon>Neomoorellales</taxon>
        <taxon>Neomoorellaceae</taxon>
        <taxon>Thermanaeromonas</taxon>
    </lineage>
</organism>
<evidence type="ECO:0000313" key="6">
    <source>
        <dbReference type="EMBL" id="SMB89261.1"/>
    </source>
</evidence>
<dbReference type="OrthoDB" id="9767256at2"/>
<dbReference type="SUPFAM" id="SSF55103">
    <property type="entry name" value="FAD-linked oxidases, C-terminal domain"/>
    <property type="match status" value="1"/>
</dbReference>
<dbReference type="InterPro" id="IPR006094">
    <property type="entry name" value="Oxid_FAD_bind_N"/>
</dbReference>
<dbReference type="EMBL" id="LT838272">
    <property type="protein sequence ID" value="SMB89261.1"/>
    <property type="molecule type" value="Genomic_DNA"/>
</dbReference>
<dbReference type="InterPro" id="IPR016169">
    <property type="entry name" value="FAD-bd_PCMH_sub2"/>
</dbReference>
<proteinExistence type="predicted"/>
<dbReference type="PANTHER" id="PTHR11748">
    <property type="entry name" value="D-LACTATE DEHYDROGENASE"/>
    <property type="match status" value="1"/>
</dbReference>
<dbReference type="InterPro" id="IPR036318">
    <property type="entry name" value="FAD-bd_PCMH-like_sf"/>
</dbReference>
<dbReference type="GO" id="GO:0071949">
    <property type="term" value="F:FAD binding"/>
    <property type="evidence" value="ECO:0007669"/>
    <property type="project" value="InterPro"/>
</dbReference>
<evidence type="ECO:0000313" key="7">
    <source>
        <dbReference type="Proteomes" id="UP000192569"/>
    </source>
</evidence>
<keyword evidence="2" id="KW-0285">Flavoprotein</keyword>
<dbReference type="InterPro" id="IPR016164">
    <property type="entry name" value="FAD-linked_Oxase-like_C"/>
</dbReference>
<protein>
    <submittedName>
        <fullName evidence="6">Glycolate oxidase</fullName>
    </submittedName>
</protein>
<feature type="domain" description="FAD-binding PCMH-type" evidence="5">
    <location>
        <begin position="32"/>
        <end position="211"/>
    </location>
</feature>
<keyword evidence="4" id="KW-0560">Oxidoreductase</keyword>
<accession>A0A1W1V8A1</accession>
<keyword evidence="7" id="KW-1185">Reference proteome</keyword>
<evidence type="ECO:0000256" key="4">
    <source>
        <dbReference type="ARBA" id="ARBA00023002"/>
    </source>
</evidence>
<reference evidence="6 7" key="1">
    <citation type="submission" date="2017-04" db="EMBL/GenBank/DDBJ databases">
        <authorList>
            <person name="Afonso C.L."/>
            <person name="Miller P.J."/>
            <person name="Scott M.A."/>
            <person name="Spackman E."/>
            <person name="Goraichik I."/>
            <person name="Dimitrov K.M."/>
            <person name="Suarez D.L."/>
            <person name="Swayne D.E."/>
        </authorList>
    </citation>
    <scope>NUCLEOTIDE SEQUENCE [LARGE SCALE GENOMIC DNA]</scope>
    <source>
        <strain evidence="6 7">ToBE</strain>
    </source>
</reference>
<dbReference type="InterPro" id="IPR016166">
    <property type="entry name" value="FAD-bd_PCMH"/>
</dbReference>
<dbReference type="STRING" id="698762.SAMN00808754_0121"/>
<dbReference type="Proteomes" id="UP000192569">
    <property type="component" value="Chromosome I"/>
</dbReference>
<dbReference type="AlphaFoldDB" id="A0A1W1V8A1"/>
<comment type="cofactor">
    <cofactor evidence="1">
        <name>FAD</name>
        <dbReference type="ChEBI" id="CHEBI:57692"/>
    </cofactor>
</comment>
<gene>
    <name evidence="6" type="ORF">SAMN00808754_0121</name>
</gene>
<dbReference type="Gene3D" id="3.30.465.10">
    <property type="match status" value="1"/>
</dbReference>
<keyword evidence="3" id="KW-0274">FAD</keyword>
<evidence type="ECO:0000256" key="2">
    <source>
        <dbReference type="ARBA" id="ARBA00022630"/>
    </source>
</evidence>
<evidence type="ECO:0000259" key="5">
    <source>
        <dbReference type="PROSITE" id="PS51387"/>
    </source>
</evidence>
<dbReference type="Pfam" id="PF02913">
    <property type="entry name" value="FAD-oxidase_C"/>
    <property type="match status" value="1"/>
</dbReference>